<keyword evidence="2" id="KW-1185">Reference proteome</keyword>
<protein>
    <recommendedName>
        <fullName evidence="3">Lipoprotein</fullName>
    </recommendedName>
</protein>
<sequence>MLIQPIIRSCLAGAVAAISLSACDLPSEPISMHVEKPDSIHFGTSVQAMESSLNGMCTSLEIRQIEPPLIADVETQSQIDCQGFPYFGKPRLAEFIFVNDALMLTWILVEADEIPALESAFTTTFGEPTFSKDTILAYAHNFAGVRNDTPEALYYSETAAPYVIDRVNRLPDRD</sequence>
<dbReference type="Proteomes" id="UP001596492">
    <property type="component" value="Unassembled WGS sequence"/>
</dbReference>
<organism evidence="1 2">
    <name type="scientific">Hirschia litorea</name>
    <dbReference type="NCBI Taxonomy" id="1199156"/>
    <lineage>
        <taxon>Bacteria</taxon>
        <taxon>Pseudomonadati</taxon>
        <taxon>Pseudomonadota</taxon>
        <taxon>Alphaproteobacteria</taxon>
        <taxon>Hyphomonadales</taxon>
        <taxon>Hyphomonadaceae</taxon>
        <taxon>Hirschia</taxon>
    </lineage>
</organism>
<name>A0ABW2ILU0_9PROT</name>
<proteinExistence type="predicted"/>
<comment type="caution">
    <text evidence="1">The sequence shown here is derived from an EMBL/GenBank/DDBJ whole genome shotgun (WGS) entry which is preliminary data.</text>
</comment>
<accession>A0ABW2ILU0</accession>
<evidence type="ECO:0000313" key="1">
    <source>
        <dbReference type="EMBL" id="MFC7291982.1"/>
    </source>
</evidence>
<evidence type="ECO:0008006" key="3">
    <source>
        <dbReference type="Google" id="ProtNLM"/>
    </source>
</evidence>
<evidence type="ECO:0000313" key="2">
    <source>
        <dbReference type="Proteomes" id="UP001596492"/>
    </source>
</evidence>
<gene>
    <name evidence="1" type="ORF">ACFQS8_10175</name>
</gene>
<reference evidence="2" key="1">
    <citation type="journal article" date="2019" name="Int. J. Syst. Evol. Microbiol.">
        <title>The Global Catalogue of Microorganisms (GCM) 10K type strain sequencing project: providing services to taxonomists for standard genome sequencing and annotation.</title>
        <authorList>
            <consortium name="The Broad Institute Genomics Platform"/>
            <consortium name="The Broad Institute Genome Sequencing Center for Infectious Disease"/>
            <person name="Wu L."/>
            <person name="Ma J."/>
        </authorList>
    </citation>
    <scope>NUCLEOTIDE SEQUENCE [LARGE SCALE GENOMIC DNA]</scope>
    <source>
        <strain evidence="2">CCUG 51308</strain>
    </source>
</reference>
<dbReference type="RefSeq" id="WP_382167225.1">
    <property type="nucleotide sequence ID" value="NZ_JBHTBR010000005.1"/>
</dbReference>
<dbReference type="EMBL" id="JBHTBR010000005">
    <property type="protein sequence ID" value="MFC7291982.1"/>
    <property type="molecule type" value="Genomic_DNA"/>
</dbReference>